<organism evidence="1 2">
    <name type="scientific">Lentzea albidocapillata subsp. violacea</name>
    <dbReference type="NCBI Taxonomy" id="128104"/>
    <lineage>
        <taxon>Bacteria</taxon>
        <taxon>Bacillati</taxon>
        <taxon>Actinomycetota</taxon>
        <taxon>Actinomycetes</taxon>
        <taxon>Pseudonocardiales</taxon>
        <taxon>Pseudonocardiaceae</taxon>
        <taxon>Lentzea</taxon>
    </lineage>
</organism>
<proteinExistence type="predicted"/>
<dbReference type="EMBL" id="FNET01000002">
    <property type="protein sequence ID" value="SDJ61591.1"/>
    <property type="molecule type" value="Genomic_DNA"/>
</dbReference>
<protein>
    <submittedName>
        <fullName evidence="1">Uncharacterized protein</fullName>
    </submittedName>
</protein>
<dbReference type="Proteomes" id="UP000199682">
    <property type="component" value="Unassembled WGS sequence"/>
</dbReference>
<evidence type="ECO:0000313" key="2">
    <source>
        <dbReference type="Proteomes" id="UP000199682"/>
    </source>
</evidence>
<accession>A0A1G8V6B5</accession>
<reference evidence="2" key="1">
    <citation type="submission" date="2016-10" db="EMBL/GenBank/DDBJ databases">
        <authorList>
            <person name="Varghese N."/>
            <person name="Submissions S."/>
        </authorList>
    </citation>
    <scope>NUCLEOTIDE SEQUENCE [LARGE SCALE GENOMIC DNA]</scope>
    <source>
        <strain evidence="2">DSM 44796</strain>
    </source>
</reference>
<dbReference type="RefSeq" id="WP_090004957.1">
    <property type="nucleotide sequence ID" value="NZ_FNET01000002.1"/>
</dbReference>
<evidence type="ECO:0000313" key="1">
    <source>
        <dbReference type="EMBL" id="SDJ61591.1"/>
    </source>
</evidence>
<dbReference type="AlphaFoldDB" id="A0A1G8V6B5"/>
<sequence length="183" mass="19740">MWGRRTAPQRLAESAGFTWKHVEDQSELNVATMTAYVAANRAAPGDVLPMVGKVAEKLAAEEANHDLVVALVEDLQNLASHGLAQLRAADEIRAVLGPRCLVVWNAVDEFWTAVAEWRRASGEPLRSGEDILSVENEGLRANLWTSNRSLGDGTRVGLSEALLFEKAGGAPIPGYRELIAAGQ</sequence>
<name>A0A1G8V6B5_9PSEU</name>
<gene>
    <name evidence="1" type="ORF">SAMN04488074_102526</name>
</gene>